<protein>
    <submittedName>
        <fullName evidence="3">Thioredoxin family protein</fullName>
    </submittedName>
</protein>
<dbReference type="PANTHER" id="PTHR45663:SF11">
    <property type="entry name" value="GEO12009P1"/>
    <property type="match status" value="1"/>
</dbReference>
<dbReference type="InterPro" id="IPR036249">
    <property type="entry name" value="Thioredoxin-like_sf"/>
</dbReference>
<keyword evidence="4" id="KW-1185">Reference proteome</keyword>
<evidence type="ECO:0000313" key="4">
    <source>
        <dbReference type="Proteomes" id="UP000663651"/>
    </source>
</evidence>
<dbReference type="InterPro" id="IPR013766">
    <property type="entry name" value="Thioredoxin_domain"/>
</dbReference>
<dbReference type="Pfam" id="PF00085">
    <property type="entry name" value="Thioredoxin"/>
    <property type="match status" value="1"/>
</dbReference>
<organism evidence="3 4">
    <name type="scientific">Geobacter benzoatilyticus</name>
    <dbReference type="NCBI Taxonomy" id="2815309"/>
    <lineage>
        <taxon>Bacteria</taxon>
        <taxon>Pseudomonadati</taxon>
        <taxon>Thermodesulfobacteriota</taxon>
        <taxon>Desulfuromonadia</taxon>
        <taxon>Geobacterales</taxon>
        <taxon>Geobacteraceae</taxon>
        <taxon>Geobacter</taxon>
    </lineage>
</organism>
<reference evidence="3 4" key="1">
    <citation type="submission" date="2021-03" db="EMBL/GenBank/DDBJ databases">
        <title>Geobacter metallireducens gen. nov. sp. nov., a microorganism capable of coupling the complete oxidation of organic compounds to the reduction of iron and other metals.</title>
        <authorList>
            <person name="Li Y."/>
        </authorList>
    </citation>
    <scope>NUCLEOTIDE SEQUENCE [LARGE SCALE GENOMIC DNA]</scope>
    <source>
        <strain evidence="3 4">Jerry-YX</strain>
    </source>
</reference>
<sequence length="125" mass="13709">MRIIAALLFLFAATAARAELPSASDADINKALASGKPAVIDLGARYCIPCKKMAPILESLAGEYRGKASVLFVDVNANQAAPRRFRVQMIPTQIFFDTRGKEVKRHMGFMEKADIVRELKALGTR</sequence>
<dbReference type="RefSeq" id="WP_207165280.1">
    <property type="nucleotide sequence ID" value="NZ_CP071382.1"/>
</dbReference>
<dbReference type="CDD" id="cd02947">
    <property type="entry name" value="TRX_family"/>
    <property type="match status" value="1"/>
</dbReference>
<proteinExistence type="predicted"/>
<feature type="signal peptide" evidence="1">
    <location>
        <begin position="1"/>
        <end position="18"/>
    </location>
</feature>
<dbReference type="SUPFAM" id="SSF52833">
    <property type="entry name" value="Thioredoxin-like"/>
    <property type="match status" value="1"/>
</dbReference>
<gene>
    <name evidence="3" type="ORF">JZM60_08220</name>
</gene>
<keyword evidence="1" id="KW-0732">Signal</keyword>
<dbReference type="Gene3D" id="3.40.30.10">
    <property type="entry name" value="Glutaredoxin"/>
    <property type="match status" value="1"/>
</dbReference>
<name>A0ABX7Q6Y6_9BACT</name>
<evidence type="ECO:0000313" key="3">
    <source>
        <dbReference type="EMBL" id="QSV47231.1"/>
    </source>
</evidence>
<feature type="chain" id="PRO_5045304783" evidence="1">
    <location>
        <begin position="19"/>
        <end position="125"/>
    </location>
</feature>
<evidence type="ECO:0000259" key="2">
    <source>
        <dbReference type="PROSITE" id="PS51352"/>
    </source>
</evidence>
<accession>A0ABX7Q6Y6</accession>
<dbReference type="PANTHER" id="PTHR45663">
    <property type="entry name" value="GEO12009P1"/>
    <property type="match status" value="1"/>
</dbReference>
<dbReference type="Proteomes" id="UP000663651">
    <property type="component" value="Chromosome"/>
</dbReference>
<evidence type="ECO:0000256" key="1">
    <source>
        <dbReference type="SAM" id="SignalP"/>
    </source>
</evidence>
<feature type="domain" description="Thioredoxin" evidence="2">
    <location>
        <begin position="9"/>
        <end position="124"/>
    </location>
</feature>
<dbReference type="EMBL" id="CP071382">
    <property type="protein sequence ID" value="QSV47231.1"/>
    <property type="molecule type" value="Genomic_DNA"/>
</dbReference>
<dbReference type="PROSITE" id="PS51352">
    <property type="entry name" value="THIOREDOXIN_2"/>
    <property type="match status" value="1"/>
</dbReference>